<protein>
    <submittedName>
        <fullName evidence="1">Uncharacterized protein</fullName>
    </submittedName>
</protein>
<organism evidence="1">
    <name type="scientific">viral metagenome</name>
    <dbReference type="NCBI Taxonomy" id="1070528"/>
    <lineage>
        <taxon>unclassified sequences</taxon>
        <taxon>metagenomes</taxon>
        <taxon>organismal metagenomes</taxon>
    </lineage>
</organism>
<sequence>MIYCIFDMINNMDNDIKELKEKGVTSWLIKTDNNIEKIKFDFQHLMDQCWTLTKETGCIVRNIGLDGKASWGVFKNELEQINRPSMLTSSIQAMLPKHYKVEDNDLDHNNCIFTIGTLTMKHFDKNDEMKEQHHFLIQHFRLIAMCTDNIIPFNRLMQLAYNAGQFEADRKKYDPQIVAFYDANKLGDIETYVK</sequence>
<name>A0A6C0CA59_9ZZZZ</name>
<dbReference type="EMBL" id="MN739355">
    <property type="protein sequence ID" value="QHT00394.1"/>
    <property type="molecule type" value="Genomic_DNA"/>
</dbReference>
<evidence type="ECO:0000313" key="1">
    <source>
        <dbReference type="EMBL" id="QHT00394.1"/>
    </source>
</evidence>
<proteinExistence type="predicted"/>
<dbReference type="AlphaFoldDB" id="A0A6C0CA59"/>
<reference evidence="1" key="1">
    <citation type="journal article" date="2020" name="Nature">
        <title>Giant virus diversity and host interactions through global metagenomics.</title>
        <authorList>
            <person name="Schulz F."/>
            <person name="Roux S."/>
            <person name="Paez-Espino D."/>
            <person name="Jungbluth S."/>
            <person name="Walsh D.A."/>
            <person name="Denef V.J."/>
            <person name="McMahon K.D."/>
            <person name="Konstantinidis K.T."/>
            <person name="Eloe-Fadrosh E.A."/>
            <person name="Kyrpides N.C."/>
            <person name="Woyke T."/>
        </authorList>
    </citation>
    <scope>NUCLEOTIDE SEQUENCE</scope>
    <source>
        <strain evidence="1">GVMAG-M-3300020192-26</strain>
    </source>
</reference>
<accession>A0A6C0CA59</accession>